<dbReference type="KEGG" id="bor:COCMIDRAFT_26602"/>
<evidence type="ECO:0000256" key="1">
    <source>
        <dbReference type="SAM" id="MobiDB-lite"/>
    </source>
</evidence>
<name>W6Z0E1_COCMI</name>
<organism evidence="2 3">
    <name type="scientific">Bipolaris oryzae ATCC 44560</name>
    <dbReference type="NCBI Taxonomy" id="930090"/>
    <lineage>
        <taxon>Eukaryota</taxon>
        <taxon>Fungi</taxon>
        <taxon>Dikarya</taxon>
        <taxon>Ascomycota</taxon>
        <taxon>Pezizomycotina</taxon>
        <taxon>Dothideomycetes</taxon>
        <taxon>Pleosporomycetidae</taxon>
        <taxon>Pleosporales</taxon>
        <taxon>Pleosporineae</taxon>
        <taxon>Pleosporaceae</taxon>
        <taxon>Bipolaris</taxon>
    </lineage>
</organism>
<sequence>MAINFAPDKSVSESSRQTLLGWRYCSTCTLRAQFLCSAHVQRAGAFINMRAATDMSCTPATPSWCLSTWSLDPEQVPASTRPRLAKPPMTSPAPAIQKAKNTQPRSERQPSPEAWSDAMQPAKTDAITPHFGDPGSPPSYHVRTLAAHVELAAAPAF</sequence>
<evidence type="ECO:0000313" key="3">
    <source>
        <dbReference type="Proteomes" id="UP000054032"/>
    </source>
</evidence>
<gene>
    <name evidence="2" type="ORF">COCMIDRAFT_26602</name>
</gene>
<accession>W6Z0E1</accession>
<feature type="region of interest" description="Disordered" evidence="1">
    <location>
        <begin position="76"/>
        <end position="139"/>
    </location>
</feature>
<evidence type="ECO:0000313" key="2">
    <source>
        <dbReference type="EMBL" id="EUC45192.1"/>
    </source>
</evidence>
<dbReference type="GeneID" id="19120960"/>
<protein>
    <submittedName>
        <fullName evidence="2">Uncharacterized protein</fullName>
    </submittedName>
</protein>
<reference evidence="2 3" key="1">
    <citation type="journal article" date="2013" name="PLoS Genet.">
        <title>Comparative genome structure, secondary metabolite, and effector coding capacity across Cochliobolus pathogens.</title>
        <authorList>
            <person name="Condon B.J."/>
            <person name="Leng Y."/>
            <person name="Wu D."/>
            <person name="Bushley K.E."/>
            <person name="Ohm R.A."/>
            <person name="Otillar R."/>
            <person name="Martin J."/>
            <person name="Schackwitz W."/>
            <person name="Grimwood J."/>
            <person name="MohdZainudin N."/>
            <person name="Xue C."/>
            <person name="Wang R."/>
            <person name="Manning V.A."/>
            <person name="Dhillon B."/>
            <person name="Tu Z.J."/>
            <person name="Steffenson B.J."/>
            <person name="Salamov A."/>
            <person name="Sun H."/>
            <person name="Lowry S."/>
            <person name="LaButti K."/>
            <person name="Han J."/>
            <person name="Copeland A."/>
            <person name="Lindquist E."/>
            <person name="Barry K."/>
            <person name="Schmutz J."/>
            <person name="Baker S.E."/>
            <person name="Ciuffetti L.M."/>
            <person name="Grigoriev I.V."/>
            <person name="Zhong S."/>
            <person name="Turgeon B.G."/>
        </authorList>
    </citation>
    <scope>NUCLEOTIDE SEQUENCE [LARGE SCALE GENOMIC DNA]</scope>
    <source>
        <strain evidence="2 3">ATCC 44560</strain>
    </source>
</reference>
<dbReference type="AlphaFoldDB" id="W6Z0E1"/>
<keyword evidence="3" id="KW-1185">Reference proteome</keyword>
<dbReference type="HOGENOM" id="CLU_1677540_0_0_1"/>
<proteinExistence type="predicted"/>
<dbReference type="RefSeq" id="XP_007688285.1">
    <property type="nucleotide sequence ID" value="XM_007690095.1"/>
</dbReference>
<dbReference type="EMBL" id="KI963989">
    <property type="protein sequence ID" value="EUC45192.1"/>
    <property type="molecule type" value="Genomic_DNA"/>
</dbReference>
<dbReference type="Proteomes" id="UP000054032">
    <property type="component" value="Unassembled WGS sequence"/>
</dbReference>